<gene>
    <name evidence="4" type="primary">cocE_3</name>
    <name evidence="5" type="synonym">cocE_2</name>
    <name evidence="5" type="ORF">CCUG60883_00347</name>
    <name evidence="4" type="ORF">CCUG60885_03406</name>
</gene>
<dbReference type="InterPro" id="IPR005674">
    <property type="entry name" value="CocE/Ser_esterase"/>
</dbReference>
<keyword evidence="1 4" id="KW-0378">Hydrolase</keyword>
<keyword evidence="6" id="KW-1185">Reference proteome</keyword>
<evidence type="ECO:0000259" key="3">
    <source>
        <dbReference type="SMART" id="SM00939"/>
    </source>
</evidence>
<sequence length="628" mass="68761">MIAGWARSLGIFAAILGLILTACGREGPDLTSWPPADGRGPCAVATKTDVPATMRDGTILRADVYRPKLKDPVPVILMRTQYGKSSAQVKPSRFRTPDWFASHCYLVVVQDVRGQGASDGIFTEFGNDGNDGYDTVEWAAGLPGSTGKVGMYGSSYVGATQWLAATTSPPHLTTIVPSNTASDYYDGWTYEGGAFRLGFVLPWAIETIATTAAKNRGDDAAVEQLEAANKERDRWINFLPYQDLPPMQPGNPHVAPWYFEWIRHATRDEYWKRWSIRDRYENVKVPVLHFEGWYDAFLRGGLENFAGMSTRGGSPEARRHQRIVIGPWDHLAWGRETSSPSPLLKSLGTGANSPVNELQLAWFDHFLKDTDNGVAAESPRVDYYLMGANRWKSAPSWPLPQTDWTVYQLSGPGAKHDGRLGNSTPPHDPPDTFLYDPANPVPSAGGHSCCAADSAPEGRYDQSIVEQRADVLTYTSEPLTTDTEVTGPISVDLWASSSAPDTDFTAKLVVVQSDGAAVNLNNGVVRTSLAQSLSDLRPMAPGQPHKYRIDVWPVSYQFRAGERIRLEISSSDFPQYAPNPNTGAPFGQNSELRTATQTILHDAAHPSTLTLPVIPAGDPGTEQFPMPR</sequence>
<dbReference type="PANTHER" id="PTHR43056">
    <property type="entry name" value="PEPTIDASE S9 PROLYL OLIGOPEPTIDASE"/>
    <property type="match status" value="1"/>
</dbReference>
<dbReference type="Proteomes" id="UP000294844">
    <property type="component" value="Unassembled WGS sequence"/>
</dbReference>
<dbReference type="PANTHER" id="PTHR43056:SF10">
    <property type="entry name" value="COCE_NOND FAMILY, PUTATIVE (AFU_ORTHOLOGUE AFUA_7G00600)-RELATED"/>
    <property type="match status" value="1"/>
</dbReference>
<dbReference type="InterPro" id="IPR050585">
    <property type="entry name" value="Xaa-Pro_dipeptidyl-ppase/CocE"/>
</dbReference>
<accession>A0A4R8SE96</accession>
<dbReference type="InterPro" id="IPR029058">
    <property type="entry name" value="AB_hydrolase_fold"/>
</dbReference>
<evidence type="ECO:0000313" key="7">
    <source>
        <dbReference type="Proteomes" id="UP000295685"/>
    </source>
</evidence>
<dbReference type="Pfam" id="PF08530">
    <property type="entry name" value="PepX_C"/>
    <property type="match status" value="1"/>
</dbReference>
<feature type="region of interest" description="Disordered" evidence="2">
    <location>
        <begin position="609"/>
        <end position="628"/>
    </location>
</feature>
<dbReference type="Gene3D" id="2.60.120.260">
    <property type="entry name" value="Galactose-binding domain-like"/>
    <property type="match status" value="1"/>
</dbReference>
<dbReference type="EMBL" id="PECK01000006">
    <property type="protein sequence ID" value="TDZ93802.1"/>
    <property type="molecule type" value="Genomic_DNA"/>
</dbReference>
<dbReference type="NCBIfam" id="TIGR00976">
    <property type="entry name" value="CocE_NonD"/>
    <property type="match status" value="1"/>
</dbReference>
<dbReference type="EMBL" id="PECM01000001">
    <property type="protein sequence ID" value="TEA09585.1"/>
    <property type="molecule type" value="Genomic_DNA"/>
</dbReference>
<organism evidence="4 7">
    <name type="scientific">Mycobacteroides salmoniphilum</name>
    <dbReference type="NCBI Taxonomy" id="404941"/>
    <lineage>
        <taxon>Bacteria</taxon>
        <taxon>Bacillati</taxon>
        <taxon>Actinomycetota</taxon>
        <taxon>Actinomycetes</taxon>
        <taxon>Mycobacteriales</taxon>
        <taxon>Mycobacteriaceae</taxon>
        <taxon>Mycobacteroides</taxon>
    </lineage>
</organism>
<feature type="domain" description="Xaa-Pro dipeptidyl-peptidase C-terminal" evidence="3">
    <location>
        <begin position="360"/>
        <end position="610"/>
    </location>
</feature>
<dbReference type="InterPro" id="IPR000383">
    <property type="entry name" value="Xaa-Pro-like_dom"/>
</dbReference>
<dbReference type="GO" id="GO:0008239">
    <property type="term" value="F:dipeptidyl-peptidase activity"/>
    <property type="evidence" value="ECO:0007669"/>
    <property type="project" value="InterPro"/>
</dbReference>
<dbReference type="SMART" id="SM00939">
    <property type="entry name" value="PepX_C"/>
    <property type="match status" value="1"/>
</dbReference>
<evidence type="ECO:0000313" key="5">
    <source>
        <dbReference type="EMBL" id="TEA09585.1"/>
    </source>
</evidence>
<comment type="caution">
    <text evidence="4">The sequence shown here is derived from an EMBL/GenBank/DDBJ whole genome shotgun (WGS) entry which is preliminary data.</text>
</comment>
<dbReference type="Gene3D" id="1.10.3020.10">
    <property type="entry name" value="alpha-amino acid ester hydrolase ( Helical cap domain)"/>
    <property type="match status" value="1"/>
</dbReference>
<dbReference type="SUPFAM" id="SSF53474">
    <property type="entry name" value="alpha/beta-Hydrolases"/>
    <property type="match status" value="1"/>
</dbReference>
<evidence type="ECO:0000256" key="1">
    <source>
        <dbReference type="ARBA" id="ARBA00022801"/>
    </source>
</evidence>
<dbReference type="SUPFAM" id="SSF49785">
    <property type="entry name" value="Galactose-binding domain-like"/>
    <property type="match status" value="1"/>
</dbReference>
<dbReference type="PROSITE" id="PS51257">
    <property type="entry name" value="PROKAR_LIPOPROTEIN"/>
    <property type="match status" value="1"/>
</dbReference>
<dbReference type="Proteomes" id="UP000295685">
    <property type="component" value="Unassembled WGS sequence"/>
</dbReference>
<reference evidence="6 7" key="1">
    <citation type="journal article" date="2019" name="Sci. Rep.">
        <title>Extended insight into the Mycobacterium chelonae-abscessus complex through whole genome sequencing of Mycobacterium salmoniphilum outbreak and Mycobacterium salmoniphilum-like strains.</title>
        <authorList>
            <person name="Behra P.R.K."/>
            <person name="Das S."/>
            <person name="Pettersson B.M.F."/>
            <person name="Shirreff L."/>
            <person name="DuCote T."/>
            <person name="Jacobsson K.G."/>
            <person name="Ennis D.G."/>
            <person name="Kirsebom L.A."/>
        </authorList>
    </citation>
    <scope>NUCLEOTIDE SEQUENCE [LARGE SCALE GENOMIC DNA]</scope>
    <source>
        <strain evidence="5 6">CCUG 60883</strain>
        <strain evidence="4 7">CCUG 60885</strain>
    </source>
</reference>
<evidence type="ECO:0000313" key="6">
    <source>
        <dbReference type="Proteomes" id="UP000294844"/>
    </source>
</evidence>
<name>A0A4R8SE96_9MYCO</name>
<evidence type="ECO:0000256" key="2">
    <source>
        <dbReference type="SAM" id="MobiDB-lite"/>
    </source>
</evidence>
<evidence type="ECO:0000313" key="4">
    <source>
        <dbReference type="EMBL" id="TDZ93802.1"/>
    </source>
</evidence>
<dbReference type="InterPro" id="IPR013736">
    <property type="entry name" value="Xaa-Pro_dipept_C"/>
</dbReference>
<dbReference type="Pfam" id="PF02129">
    <property type="entry name" value="Peptidase_S15"/>
    <property type="match status" value="1"/>
</dbReference>
<proteinExistence type="predicted"/>
<dbReference type="EC" id="3.1.1.84" evidence="4"/>
<dbReference type="Gene3D" id="3.40.50.1820">
    <property type="entry name" value="alpha/beta hydrolase"/>
    <property type="match status" value="1"/>
</dbReference>
<dbReference type="InterPro" id="IPR008979">
    <property type="entry name" value="Galactose-bd-like_sf"/>
</dbReference>
<dbReference type="AlphaFoldDB" id="A0A4R8SE96"/>
<protein>
    <submittedName>
        <fullName evidence="4">Cocaine esterase</fullName>
        <ecNumber evidence="4">3.1.1.84</ecNumber>
    </submittedName>
</protein>